<evidence type="ECO:0000256" key="1">
    <source>
        <dbReference type="ARBA" id="ARBA00004202"/>
    </source>
</evidence>
<dbReference type="InterPro" id="IPR051612">
    <property type="entry name" value="Teichoic_Acid_Biosynth"/>
</dbReference>
<comment type="similarity">
    <text evidence="2">Belongs to the CDP-glycerol glycerophosphotransferase family.</text>
</comment>
<evidence type="ECO:0000313" key="8">
    <source>
        <dbReference type="EMBL" id="MFC4825342.1"/>
    </source>
</evidence>
<dbReference type="Proteomes" id="UP001595945">
    <property type="component" value="Unassembled WGS sequence"/>
</dbReference>
<evidence type="ECO:0000256" key="7">
    <source>
        <dbReference type="SAM" id="MobiDB-lite"/>
    </source>
</evidence>
<dbReference type="EMBL" id="JBHSHT010000002">
    <property type="protein sequence ID" value="MFC4825342.1"/>
    <property type="molecule type" value="Genomic_DNA"/>
</dbReference>
<dbReference type="PANTHER" id="PTHR37316:SF3">
    <property type="entry name" value="TEICHOIC ACID GLYCEROL-PHOSPHATE TRANSFERASE"/>
    <property type="match status" value="1"/>
</dbReference>
<dbReference type="InterPro" id="IPR043148">
    <property type="entry name" value="TagF_C"/>
</dbReference>
<keyword evidence="3" id="KW-1003">Cell membrane</keyword>
<dbReference type="RefSeq" id="WP_254268970.1">
    <property type="nucleotide sequence ID" value="NZ_CP100400.1"/>
</dbReference>
<reference evidence="8 9" key="1">
    <citation type="journal article" date="2019" name="Int. J. Syst. Evol. Microbiol.">
        <title>The Global Catalogue of Microorganisms (GCM) 10K type strain sequencing project: providing services to taxonomists for standard genome sequencing and annotation.</title>
        <authorList>
            <consortium name="The Broad Institute Genomics Platform"/>
            <consortium name="The Broad Institute Genome Sequencing Center for Infectious Disease"/>
            <person name="Wu L."/>
            <person name="Ma J."/>
        </authorList>
    </citation>
    <scope>NUCLEOTIDE SEQUENCE [LARGE SCALE GENOMIC DNA]</scope>
    <source>
        <strain evidence="8 9">XZYJ18</strain>
    </source>
</reference>
<evidence type="ECO:0000256" key="2">
    <source>
        <dbReference type="ARBA" id="ARBA00010488"/>
    </source>
</evidence>
<keyword evidence="6" id="KW-0472">Membrane</keyword>
<dbReference type="PANTHER" id="PTHR37316">
    <property type="entry name" value="TEICHOIC ACID GLYCEROL-PHOSPHATE PRIMASE"/>
    <property type="match status" value="1"/>
</dbReference>
<evidence type="ECO:0000256" key="5">
    <source>
        <dbReference type="ARBA" id="ARBA00022944"/>
    </source>
</evidence>
<protein>
    <submittedName>
        <fullName evidence="8">CDP-glycerol glycerophosphotransferase family protein</fullName>
    </submittedName>
</protein>
<dbReference type="Pfam" id="PF04464">
    <property type="entry name" value="Glyphos_transf"/>
    <property type="match status" value="1"/>
</dbReference>
<evidence type="ECO:0000256" key="4">
    <source>
        <dbReference type="ARBA" id="ARBA00022679"/>
    </source>
</evidence>
<dbReference type="InterPro" id="IPR007554">
    <property type="entry name" value="Glycerophosphate_synth"/>
</dbReference>
<sequence>MDLNASVRRALSSLSNFSGTLASLANDASFLAQWRLFRGVAALDSLRDRTPGLARDESLWVFGARGGTAFADNAKYLYLHVTAEHPEIRAVWLSKNTDVVCELQSEGFEAYHCYSPRGLLLALRAGVVFLTQGHRDLAMPCVAGALTVLLWHGLPLKRISWDAEFRHRPAPVRRTQARLSGKFDLLTIPGEGAADVFASGLRIDRERMVATGYPRNDALFAEIPGEAVGTDAAALDRVRDLAEGRDAENADSPSLVCYLPTFREWTDESVADRLDLTALDAFLAERDATLVVKTHPRETLDLPEGLSRVVQLPEATDVYPLLRHADALVTDYSSLYFDYLLLDRPLVFYPYDLDEYRARRGFYFDYESVTPGPVARTFDDLLAGLDLALDPADDRDAPRREAVRTRLLGGDPATETPRDSPQCAPPAPRSAAVADLVRRRLSR</sequence>
<dbReference type="Gene3D" id="3.40.50.12580">
    <property type="match status" value="1"/>
</dbReference>
<dbReference type="GeneID" id="73043944"/>
<gene>
    <name evidence="8" type="ORF">ACFO9K_13850</name>
</gene>
<evidence type="ECO:0000256" key="6">
    <source>
        <dbReference type="ARBA" id="ARBA00023136"/>
    </source>
</evidence>
<feature type="region of interest" description="Disordered" evidence="7">
    <location>
        <begin position="406"/>
        <end position="433"/>
    </location>
</feature>
<accession>A0ABD5Q4F7</accession>
<proteinExistence type="inferred from homology"/>
<dbReference type="SUPFAM" id="SSF53756">
    <property type="entry name" value="UDP-Glycosyltransferase/glycogen phosphorylase"/>
    <property type="match status" value="1"/>
</dbReference>
<organism evidence="8 9">
    <name type="scientific">Halorussus aquaticus</name>
    <dbReference type="NCBI Taxonomy" id="2953748"/>
    <lineage>
        <taxon>Archaea</taxon>
        <taxon>Methanobacteriati</taxon>
        <taxon>Methanobacteriota</taxon>
        <taxon>Stenosarchaea group</taxon>
        <taxon>Halobacteria</taxon>
        <taxon>Halobacteriales</taxon>
        <taxon>Haladaptataceae</taxon>
        <taxon>Halorussus</taxon>
    </lineage>
</organism>
<name>A0ABD5Q4F7_9EURY</name>
<dbReference type="AlphaFoldDB" id="A0ABD5Q4F7"/>
<dbReference type="Gene3D" id="3.40.50.11820">
    <property type="match status" value="1"/>
</dbReference>
<dbReference type="GO" id="GO:0005886">
    <property type="term" value="C:plasma membrane"/>
    <property type="evidence" value="ECO:0007669"/>
    <property type="project" value="UniProtKB-SubCell"/>
</dbReference>
<dbReference type="InterPro" id="IPR043149">
    <property type="entry name" value="TagF_N"/>
</dbReference>
<dbReference type="GO" id="GO:0016740">
    <property type="term" value="F:transferase activity"/>
    <property type="evidence" value="ECO:0007669"/>
    <property type="project" value="UniProtKB-KW"/>
</dbReference>
<evidence type="ECO:0000313" key="9">
    <source>
        <dbReference type="Proteomes" id="UP001595945"/>
    </source>
</evidence>
<comment type="caution">
    <text evidence="8">The sequence shown here is derived from an EMBL/GenBank/DDBJ whole genome shotgun (WGS) entry which is preliminary data.</text>
</comment>
<comment type="subcellular location">
    <subcellularLocation>
        <location evidence="1">Cell membrane</location>
        <topology evidence="1">Peripheral membrane protein</topology>
    </subcellularLocation>
</comment>
<keyword evidence="4" id="KW-0808">Transferase</keyword>
<evidence type="ECO:0000256" key="3">
    <source>
        <dbReference type="ARBA" id="ARBA00022475"/>
    </source>
</evidence>
<keyword evidence="5" id="KW-0777">Teichoic acid biosynthesis</keyword>
<keyword evidence="9" id="KW-1185">Reference proteome</keyword>